<evidence type="ECO:0000256" key="2">
    <source>
        <dbReference type="ARBA" id="ARBA00022694"/>
    </source>
</evidence>
<name>A0A5P9NKP7_9GAMM</name>
<feature type="active site" description="Nucleophile" evidence="4">
    <location>
        <position position="78"/>
    </location>
</feature>
<dbReference type="HAMAP" id="MF_01082">
    <property type="entry name" value="TruD"/>
    <property type="match status" value="1"/>
</dbReference>
<dbReference type="Pfam" id="PF01142">
    <property type="entry name" value="TruD"/>
    <property type="match status" value="2"/>
</dbReference>
<gene>
    <name evidence="4" type="primary">truD</name>
    <name evidence="6" type="ORF">EY643_07605</name>
</gene>
<evidence type="ECO:0000256" key="3">
    <source>
        <dbReference type="ARBA" id="ARBA00023235"/>
    </source>
</evidence>
<feature type="domain" description="TRUD" evidence="5">
    <location>
        <begin position="155"/>
        <end position="309"/>
    </location>
</feature>
<dbReference type="CDD" id="cd02575">
    <property type="entry name" value="PseudoU_synth_EcTruD"/>
    <property type="match status" value="1"/>
</dbReference>
<dbReference type="InterPro" id="IPR020119">
    <property type="entry name" value="PsdUridine_synth_TruD_CS"/>
</dbReference>
<dbReference type="GO" id="GO:0005829">
    <property type="term" value="C:cytosol"/>
    <property type="evidence" value="ECO:0007669"/>
    <property type="project" value="TreeGrafter"/>
</dbReference>
<dbReference type="AlphaFoldDB" id="A0A5P9NKP7"/>
<dbReference type="EC" id="5.4.99.27" evidence="4"/>
<dbReference type="Gene3D" id="3.30.2350.20">
    <property type="entry name" value="TruD, catalytic domain"/>
    <property type="match status" value="1"/>
</dbReference>
<evidence type="ECO:0000313" key="7">
    <source>
        <dbReference type="Proteomes" id="UP000326287"/>
    </source>
</evidence>
<dbReference type="InterPro" id="IPR001656">
    <property type="entry name" value="PsdUridine_synth_TruD"/>
</dbReference>
<dbReference type="OrthoDB" id="1550679at2"/>
<dbReference type="InterPro" id="IPR050170">
    <property type="entry name" value="TruD_pseudoU_synthase"/>
</dbReference>
<keyword evidence="2 4" id="KW-0819">tRNA processing</keyword>
<evidence type="ECO:0000259" key="5">
    <source>
        <dbReference type="PROSITE" id="PS50984"/>
    </source>
</evidence>
<dbReference type="PANTHER" id="PTHR47811:SF1">
    <property type="entry name" value="TRNA PSEUDOURIDINE SYNTHASE D"/>
    <property type="match status" value="1"/>
</dbReference>
<dbReference type="GO" id="GO:0160150">
    <property type="term" value="F:tRNA pseudouridine(13) synthase activity"/>
    <property type="evidence" value="ECO:0007669"/>
    <property type="project" value="UniProtKB-EC"/>
</dbReference>
<comment type="similarity">
    <text evidence="1 4">Belongs to the pseudouridine synthase TruD family.</text>
</comment>
<dbReference type="EMBL" id="CP036422">
    <property type="protein sequence ID" value="QFU75528.1"/>
    <property type="molecule type" value="Genomic_DNA"/>
</dbReference>
<comment type="catalytic activity">
    <reaction evidence="4">
        <text>uridine(13) in tRNA = pseudouridine(13) in tRNA</text>
        <dbReference type="Rhea" id="RHEA:42540"/>
        <dbReference type="Rhea" id="RHEA-COMP:10105"/>
        <dbReference type="Rhea" id="RHEA-COMP:10106"/>
        <dbReference type="ChEBI" id="CHEBI:65314"/>
        <dbReference type="ChEBI" id="CHEBI:65315"/>
        <dbReference type="EC" id="5.4.99.27"/>
    </reaction>
</comment>
<dbReference type="PANTHER" id="PTHR47811">
    <property type="entry name" value="TRNA PSEUDOURIDINE SYNTHASE D"/>
    <property type="match status" value="1"/>
</dbReference>
<reference evidence="6 7" key="1">
    <citation type="submission" date="2019-02" db="EMBL/GenBank/DDBJ databases">
        <authorList>
            <person name="Li S.-H."/>
        </authorList>
    </citation>
    <scope>NUCLEOTIDE SEQUENCE [LARGE SCALE GENOMIC DNA]</scope>
    <source>
        <strain evidence="6 7">IMCC14385</strain>
    </source>
</reference>
<dbReference type="InterPro" id="IPR043165">
    <property type="entry name" value="TruD_insert_sf"/>
</dbReference>
<dbReference type="InterPro" id="IPR020103">
    <property type="entry name" value="PsdUridine_synth_cat_dom_sf"/>
</dbReference>
<dbReference type="GO" id="GO:0031119">
    <property type="term" value="P:tRNA pseudouridine synthesis"/>
    <property type="evidence" value="ECO:0007669"/>
    <property type="project" value="UniProtKB-UniRule"/>
</dbReference>
<dbReference type="PROSITE" id="PS50984">
    <property type="entry name" value="TRUD"/>
    <property type="match status" value="1"/>
</dbReference>
<dbReference type="PROSITE" id="PS01268">
    <property type="entry name" value="UPF0024"/>
    <property type="match status" value="1"/>
</dbReference>
<dbReference type="InterPro" id="IPR011760">
    <property type="entry name" value="PsdUridine_synth_TruD_insert"/>
</dbReference>
<dbReference type="SUPFAM" id="SSF55120">
    <property type="entry name" value="Pseudouridine synthase"/>
    <property type="match status" value="1"/>
</dbReference>
<sequence length="336" mass="37679">MSGALPRAHGPAVAHARFKSRPEDFRVYEELGFEPGGEGEHVFLHLEKCQLNTPDLAQRISSLSGIHPKDISYSGMKDRQAVTRQWFSVRMAGKTEPDWQSLAEEGVVEVLAVTRHQRKLKRGVHRGNRFRIVLRELQGDRDEIVARLDTLRAQGAPNYFGEQRFGREGSTLAQARGWSQRGARRISRNKRSLYFSALRSHLFNLALASRVARDSWNRIEVGDTCMLQGTRSLFTCEAMDASIEQRAATGDLHPGLPMWGRGGPACYLGEGAALAEEQAVCKFLEEAGLELAWRPARLIADDFCWQFCDDDVLQLDFRLGVGSYATALLAELLYES</sequence>
<evidence type="ECO:0000313" key="6">
    <source>
        <dbReference type="EMBL" id="QFU75528.1"/>
    </source>
</evidence>
<dbReference type="Gene3D" id="3.30.2340.10">
    <property type="entry name" value="TruD, insertion domain"/>
    <property type="match status" value="1"/>
</dbReference>
<dbReference type="KEGG" id="halc:EY643_07605"/>
<organism evidence="6 7">
    <name type="scientific">Halioglobus maricola</name>
    <dbReference type="NCBI Taxonomy" id="2601894"/>
    <lineage>
        <taxon>Bacteria</taxon>
        <taxon>Pseudomonadati</taxon>
        <taxon>Pseudomonadota</taxon>
        <taxon>Gammaproteobacteria</taxon>
        <taxon>Cellvibrionales</taxon>
        <taxon>Halieaceae</taxon>
        <taxon>Halioglobus</taxon>
    </lineage>
</organism>
<evidence type="ECO:0000256" key="1">
    <source>
        <dbReference type="ARBA" id="ARBA00007953"/>
    </source>
</evidence>
<accession>A0A5P9NKP7</accession>
<dbReference type="Proteomes" id="UP000326287">
    <property type="component" value="Chromosome"/>
</dbReference>
<keyword evidence="7" id="KW-1185">Reference proteome</keyword>
<dbReference type="GO" id="GO:0003723">
    <property type="term" value="F:RNA binding"/>
    <property type="evidence" value="ECO:0007669"/>
    <property type="project" value="InterPro"/>
</dbReference>
<protein>
    <recommendedName>
        <fullName evidence="4">tRNA pseudouridine synthase D</fullName>
        <ecNumber evidence="4">5.4.99.27</ecNumber>
    </recommendedName>
    <alternativeName>
        <fullName evidence="4">tRNA pseudouridine(13) synthase</fullName>
    </alternativeName>
    <alternativeName>
        <fullName evidence="4">tRNA pseudouridylate synthase D</fullName>
    </alternativeName>
    <alternativeName>
        <fullName evidence="4">tRNA-uridine isomerase D</fullName>
    </alternativeName>
</protein>
<dbReference type="RefSeq" id="WP_152661635.1">
    <property type="nucleotide sequence ID" value="NZ_CP036422.1"/>
</dbReference>
<keyword evidence="3 4" id="KW-0413">Isomerase</keyword>
<evidence type="ECO:0000256" key="4">
    <source>
        <dbReference type="HAMAP-Rule" id="MF_01082"/>
    </source>
</evidence>
<comment type="function">
    <text evidence="4">Responsible for synthesis of pseudouridine from uracil-13 in transfer RNAs.</text>
</comment>
<dbReference type="InterPro" id="IPR042214">
    <property type="entry name" value="TruD_catalytic"/>
</dbReference>
<proteinExistence type="inferred from homology"/>